<reference evidence="1" key="1">
    <citation type="submission" date="2020-05" db="EMBL/GenBank/DDBJ databases">
        <authorList>
            <person name="Rincon C."/>
            <person name="Sanders R I."/>
            <person name="Robbins C."/>
            <person name="Chaturvedi A."/>
        </authorList>
    </citation>
    <scope>NUCLEOTIDE SEQUENCE</scope>
    <source>
        <strain evidence="1">CHB12</strain>
    </source>
</reference>
<dbReference type="Proteomes" id="UP000684084">
    <property type="component" value="Unassembled WGS sequence"/>
</dbReference>
<dbReference type="OrthoDB" id="2411737at2759"/>
<dbReference type="AlphaFoldDB" id="A0A915Z7K0"/>
<sequence length="84" mass="9778">METENKFGVPYSRRDNGEVKKISKAITRKEERKIALKERELQICVQEAAARKALAEAEAMEPINLEKKEVIRITLNNNIKYNLY</sequence>
<organism evidence="1 2">
    <name type="scientific">Rhizophagus irregularis</name>
    <dbReference type="NCBI Taxonomy" id="588596"/>
    <lineage>
        <taxon>Eukaryota</taxon>
        <taxon>Fungi</taxon>
        <taxon>Fungi incertae sedis</taxon>
        <taxon>Mucoromycota</taxon>
        <taxon>Glomeromycotina</taxon>
        <taxon>Glomeromycetes</taxon>
        <taxon>Glomerales</taxon>
        <taxon>Glomeraceae</taxon>
        <taxon>Rhizophagus</taxon>
    </lineage>
</organism>
<evidence type="ECO:0000313" key="1">
    <source>
        <dbReference type="EMBL" id="CAB5365952.1"/>
    </source>
</evidence>
<comment type="caution">
    <text evidence="1">The sequence shown here is derived from an EMBL/GenBank/DDBJ whole genome shotgun (WGS) entry which is preliminary data.</text>
</comment>
<dbReference type="EMBL" id="CAGKOT010000022">
    <property type="protein sequence ID" value="CAB5365952.1"/>
    <property type="molecule type" value="Genomic_DNA"/>
</dbReference>
<name>A0A915Z7K0_9GLOM</name>
<proteinExistence type="predicted"/>
<protein>
    <submittedName>
        <fullName evidence="1">Uncharacterized protein</fullName>
    </submittedName>
</protein>
<accession>A0A915Z7K0</accession>
<gene>
    <name evidence="1" type="ORF">CHRIB12_LOCUS10624</name>
</gene>
<evidence type="ECO:0000313" key="2">
    <source>
        <dbReference type="Proteomes" id="UP000684084"/>
    </source>
</evidence>